<dbReference type="Pfam" id="PF00698">
    <property type="entry name" value="Acyl_transf_1"/>
    <property type="match status" value="1"/>
</dbReference>
<evidence type="ECO:0000313" key="9">
    <source>
        <dbReference type="Proteomes" id="UP001276854"/>
    </source>
</evidence>
<dbReference type="SUPFAM" id="SSF51395">
    <property type="entry name" value="FMN-linked oxidoreductases"/>
    <property type="match status" value="1"/>
</dbReference>
<name>A0ABU4GUP5_9CLOT</name>
<gene>
    <name evidence="8" type="primary">fabD</name>
    <name evidence="8" type="ORF">RZO55_24160</name>
</gene>
<dbReference type="NCBIfam" id="TIGR00128">
    <property type="entry name" value="fabD"/>
    <property type="match status" value="1"/>
</dbReference>
<evidence type="ECO:0000256" key="5">
    <source>
        <dbReference type="PROSITE-ProRule" id="PRU00117"/>
    </source>
</evidence>
<dbReference type="RefSeq" id="WP_318066831.1">
    <property type="nucleotide sequence ID" value="NZ_JAWONS010000329.1"/>
</dbReference>
<keyword evidence="9" id="KW-1185">Reference proteome</keyword>
<evidence type="ECO:0000259" key="7">
    <source>
        <dbReference type="SMART" id="SM00827"/>
    </source>
</evidence>
<organism evidence="8 9">
    <name type="scientific">Clostridium boliviensis</name>
    <dbReference type="NCBI Taxonomy" id="318465"/>
    <lineage>
        <taxon>Bacteria</taxon>
        <taxon>Bacillati</taxon>
        <taxon>Bacillota</taxon>
        <taxon>Clostridia</taxon>
        <taxon>Eubacteriales</taxon>
        <taxon>Clostridiaceae</taxon>
        <taxon>Clostridium</taxon>
    </lineage>
</organism>
<dbReference type="Gene3D" id="3.20.20.70">
    <property type="entry name" value="Aldolase class I"/>
    <property type="match status" value="1"/>
</dbReference>
<dbReference type="SUPFAM" id="SSF55048">
    <property type="entry name" value="Probable ACP-binding domain of malonyl-CoA ACP transacylase"/>
    <property type="match status" value="1"/>
</dbReference>
<dbReference type="InterPro" id="IPR014179">
    <property type="entry name" value="PfaD-like_TIM-barrel"/>
</dbReference>
<dbReference type="EC" id="2.3.1.39" evidence="1"/>
<evidence type="ECO:0000256" key="4">
    <source>
        <dbReference type="ARBA" id="ARBA00048462"/>
    </source>
</evidence>
<keyword evidence="3 8" id="KW-0012">Acyltransferase</keyword>
<dbReference type="PANTHER" id="PTHR42681:SF1">
    <property type="entry name" value="MALONYL-COA-ACYL CARRIER PROTEIN TRANSACYLASE, MITOCHONDRIAL"/>
    <property type="match status" value="1"/>
</dbReference>
<dbReference type="SMART" id="SM00827">
    <property type="entry name" value="PKS_AT"/>
    <property type="match status" value="1"/>
</dbReference>
<feature type="domain" description="Malonyl-CoA:ACP transacylase (MAT)" evidence="7">
    <location>
        <begin position="5"/>
        <end position="305"/>
    </location>
</feature>
<dbReference type="InterPro" id="IPR014043">
    <property type="entry name" value="Acyl_transferase_dom"/>
</dbReference>
<accession>A0ABU4GUP5</accession>
<evidence type="ECO:0000256" key="3">
    <source>
        <dbReference type="ARBA" id="ARBA00023315"/>
    </source>
</evidence>
<dbReference type="InterPro" id="IPR049489">
    <property type="entry name" value="FabD-like_helical_ins"/>
</dbReference>
<dbReference type="InterPro" id="IPR016036">
    <property type="entry name" value="Malonyl_transacylase_ACP-bd"/>
</dbReference>
<dbReference type="Pfam" id="PF21607">
    <property type="entry name" value="FabD_helical_ins"/>
    <property type="match status" value="1"/>
</dbReference>
<dbReference type="Gene3D" id="3.30.70.250">
    <property type="entry name" value="Malonyl-CoA ACP transacylase, ACP-binding"/>
    <property type="match status" value="1"/>
</dbReference>
<keyword evidence="2 8" id="KW-0808">Transferase</keyword>
<dbReference type="EMBL" id="JAWONS010000329">
    <property type="protein sequence ID" value="MDW2800668.1"/>
    <property type="molecule type" value="Genomic_DNA"/>
</dbReference>
<keyword evidence="5" id="KW-0694">RNA-binding</keyword>
<dbReference type="PANTHER" id="PTHR42681">
    <property type="entry name" value="MALONYL-COA-ACYL CARRIER PROTEIN TRANSACYLASE, MITOCHONDRIAL"/>
    <property type="match status" value="1"/>
</dbReference>
<dbReference type="SUPFAM" id="SSF52151">
    <property type="entry name" value="FabD/lysophospholipase-like"/>
    <property type="match status" value="1"/>
</dbReference>
<evidence type="ECO:0000313" key="8">
    <source>
        <dbReference type="EMBL" id="MDW2800668.1"/>
    </source>
</evidence>
<sequence length="750" mass="82905">MISYLFPGQGAQKVGMGGDLFNEFENITRLADEVLGYSIRELCLFDKYGMLNQTLYTQPALFTVNALMYLKKIKETGIYPDYLAGHSLGEYNALLAAGVFDFKQGLQMVKKRAELMSKVSGGAMAAVIGLGQEGLTEALKKSGYLGIDIANYNSTNQIVISGKAEDIQSARESIMAAGALDYMVLNVSGAFHSRYMDGVRREFEEFLDTLGFQEPEIPVISNVDLTKYNQSNVKWLLGRHLISPVRWCDTVRCLMGKGEMEQVGPGSVITNLVKSIIRNSSPLELPDPQPIQKQDDEHSLPDRNDFSGQSLGSSELKSEYNLKYAYFAGGMYREIASRELVVKMGQAGMMGFLGSGGLSPAQIDQALGEIQQQLNEGQSYGVNIVFNPFDPDKERSVINLILARNVHILEAAAYTQVTPALALFRLKGLKQQKNGSPQPANHIIAKVSRASIAEQFMKPVPEAVSRLLFENGEITELEYRLSKCLPVAGDICVEADSGGHTDHGNLNVLLPSVQMLRDQICQEFNYEKKVRVGAAGGLGTPQAVAAAFLLGADFVTTGSINQCTVEARTSDCVKDMLQKVGIHDTEYAPAGDLFEMGSKVQVMRKGVFFPARANKLLELYKRYGGLEELDEKTAEQLQNKYFGKSFNEVFEDVKAYYPAADIQKAESSPKYKMTLVFKWYFGYSTRIALEGRADQRVNFQVQCGPAMGAFNEWAGKSSLEDWRNRHVGQIGMQLMDEAAAFLLKRFGQLL</sequence>
<dbReference type="NCBIfam" id="TIGR02814">
    <property type="entry name" value="pfaD_fam"/>
    <property type="match status" value="1"/>
</dbReference>
<comment type="catalytic activity">
    <reaction evidence="4">
        <text>holo-[ACP] + malonyl-CoA = malonyl-[ACP] + CoA</text>
        <dbReference type="Rhea" id="RHEA:41792"/>
        <dbReference type="Rhea" id="RHEA-COMP:9623"/>
        <dbReference type="Rhea" id="RHEA-COMP:9685"/>
        <dbReference type="ChEBI" id="CHEBI:57287"/>
        <dbReference type="ChEBI" id="CHEBI:57384"/>
        <dbReference type="ChEBI" id="CHEBI:64479"/>
        <dbReference type="ChEBI" id="CHEBI:78449"/>
        <dbReference type="EC" id="2.3.1.39"/>
    </reaction>
</comment>
<comment type="caution">
    <text evidence="8">The sequence shown here is derived from an EMBL/GenBank/DDBJ whole genome shotgun (WGS) entry which is preliminary data.</text>
</comment>
<evidence type="ECO:0000256" key="2">
    <source>
        <dbReference type="ARBA" id="ARBA00022679"/>
    </source>
</evidence>
<dbReference type="Gene3D" id="3.40.366.10">
    <property type="entry name" value="Malonyl-Coenzyme A Acyl Carrier Protein, domain 2"/>
    <property type="match status" value="1"/>
</dbReference>
<dbReference type="InterPro" id="IPR013785">
    <property type="entry name" value="Aldolase_TIM"/>
</dbReference>
<dbReference type="InterPro" id="IPR001227">
    <property type="entry name" value="Ac_transferase_dom_sf"/>
</dbReference>
<feature type="region of interest" description="Disordered" evidence="6">
    <location>
        <begin position="281"/>
        <end position="312"/>
    </location>
</feature>
<dbReference type="InterPro" id="IPR050858">
    <property type="entry name" value="Mal-CoA-ACP_Trans/PKS_FabD"/>
</dbReference>
<dbReference type="InterPro" id="IPR004410">
    <property type="entry name" value="Malonyl_CoA-ACP_transAc_FabD"/>
</dbReference>
<dbReference type="Proteomes" id="UP001276854">
    <property type="component" value="Unassembled WGS sequence"/>
</dbReference>
<reference evidence="8 9" key="1">
    <citation type="submission" date="2023-10" db="EMBL/GenBank/DDBJ databases">
        <title>A novel Glycoside Hydrolase 43-Like Enzyme from Clostrdium boliviensis is an Endo-xylanase, and a Candidate for Xylooligosaccharides Production from Different Xylan Substrates.</title>
        <authorList>
            <person name="Alvarez M.T."/>
            <person name="Rocabado-Villegas L.R."/>
            <person name="Salas-Veizaga D.M."/>
            <person name="Linares-Pasten J.A."/>
            <person name="Gudmundsdottir E.E."/>
            <person name="Hreggvidsson G.O."/>
            <person name="Adlercreutz P."/>
            <person name="Nordberg Karlsson E."/>
        </authorList>
    </citation>
    <scope>NUCLEOTIDE SEQUENCE [LARGE SCALE GENOMIC DNA]</scope>
    <source>
        <strain evidence="8 9">E-1</strain>
    </source>
</reference>
<evidence type="ECO:0000256" key="6">
    <source>
        <dbReference type="SAM" id="MobiDB-lite"/>
    </source>
</evidence>
<dbReference type="CDD" id="cd04742">
    <property type="entry name" value="NPD_FabD"/>
    <property type="match status" value="1"/>
</dbReference>
<dbReference type="InterPro" id="IPR016035">
    <property type="entry name" value="Acyl_Trfase/lysoPLipase"/>
</dbReference>
<evidence type="ECO:0000256" key="1">
    <source>
        <dbReference type="ARBA" id="ARBA00013258"/>
    </source>
</evidence>
<proteinExistence type="predicted"/>
<dbReference type="PROSITE" id="PS50084">
    <property type="entry name" value="KH_TYPE_1"/>
    <property type="match status" value="1"/>
</dbReference>
<protein>
    <recommendedName>
        <fullName evidence="1">[acyl-carrier-protein] S-malonyltransferase</fullName>
        <ecNumber evidence="1">2.3.1.39</ecNumber>
    </recommendedName>
</protein>
<dbReference type="Pfam" id="PF03060">
    <property type="entry name" value="NMO"/>
    <property type="match status" value="1"/>
</dbReference>
<feature type="compositionally biased region" description="Basic and acidic residues" evidence="6">
    <location>
        <begin position="293"/>
        <end position="305"/>
    </location>
</feature>
<dbReference type="GO" id="GO:0004314">
    <property type="term" value="F:[acyl-carrier-protein] S-malonyltransferase activity"/>
    <property type="evidence" value="ECO:0007669"/>
    <property type="project" value="UniProtKB-EC"/>
</dbReference>